<evidence type="ECO:0000256" key="1">
    <source>
        <dbReference type="SAM" id="Phobius"/>
    </source>
</evidence>
<proteinExistence type="predicted"/>
<name>A0A438KMP7_VITVI</name>
<dbReference type="Proteomes" id="UP000288805">
    <property type="component" value="Unassembled WGS sequence"/>
</dbReference>
<protein>
    <submittedName>
        <fullName evidence="2">Uncharacterized protein</fullName>
    </submittedName>
</protein>
<gene>
    <name evidence="2" type="ORF">CK203_012564</name>
</gene>
<keyword evidence="1" id="KW-0472">Membrane</keyword>
<sequence length="130" mass="14653">MMQLSQCTWTFPELLKRPAFLRRSIDSISSRSRSSSKYPSFMASASTVSAPNTEAEQTHNPLNLYRDTSLRTIIYILLWWMVMSTLPITLLTPTWTYLSMVSEASNCAGAFCTSRALLGFCVIANLIMHC</sequence>
<comment type="caution">
    <text evidence="2">The sequence shown here is derived from an EMBL/GenBank/DDBJ whole genome shotgun (WGS) entry which is preliminary data.</text>
</comment>
<accession>A0A438KMP7</accession>
<keyword evidence="1" id="KW-1133">Transmembrane helix</keyword>
<evidence type="ECO:0000313" key="2">
    <source>
        <dbReference type="EMBL" id="RVX22482.1"/>
    </source>
</evidence>
<dbReference type="AlphaFoldDB" id="A0A438KMP7"/>
<feature type="transmembrane region" description="Helical" evidence="1">
    <location>
        <begin position="73"/>
        <end position="96"/>
    </location>
</feature>
<evidence type="ECO:0000313" key="3">
    <source>
        <dbReference type="Proteomes" id="UP000288805"/>
    </source>
</evidence>
<feature type="transmembrane region" description="Helical" evidence="1">
    <location>
        <begin position="108"/>
        <end position="128"/>
    </location>
</feature>
<keyword evidence="1" id="KW-0812">Transmembrane</keyword>
<reference evidence="2 3" key="1">
    <citation type="journal article" date="2018" name="PLoS Genet.">
        <title>Population sequencing reveals clonal diversity and ancestral inbreeding in the grapevine cultivar Chardonnay.</title>
        <authorList>
            <person name="Roach M.J."/>
            <person name="Johnson D.L."/>
            <person name="Bohlmann J."/>
            <person name="van Vuuren H.J."/>
            <person name="Jones S.J."/>
            <person name="Pretorius I.S."/>
            <person name="Schmidt S.A."/>
            <person name="Borneman A.R."/>
        </authorList>
    </citation>
    <scope>NUCLEOTIDE SEQUENCE [LARGE SCALE GENOMIC DNA]</scope>
    <source>
        <strain evidence="3">cv. Chardonnay</strain>
        <tissue evidence="2">Leaf</tissue>
    </source>
</reference>
<organism evidence="2 3">
    <name type="scientific">Vitis vinifera</name>
    <name type="common">Grape</name>
    <dbReference type="NCBI Taxonomy" id="29760"/>
    <lineage>
        <taxon>Eukaryota</taxon>
        <taxon>Viridiplantae</taxon>
        <taxon>Streptophyta</taxon>
        <taxon>Embryophyta</taxon>
        <taxon>Tracheophyta</taxon>
        <taxon>Spermatophyta</taxon>
        <taxon>Magnoliopsida</taxon>
        <taxon>eudicotyledons</taxon>
        <taxon>Gunneridae</taxon>
        <taxon>Pentapetalae</taxon>
        <taxon>rosids</taxon>
        <taxon>Vitales</taxon>
        <taxon>Vitaceae</taxon>
        <taxon>Viteae</taxon>
        <taxon>Vitis</taxon>
    </lineage>
</organism>
<dbReference type="EMBL" id="QGNW01000003">
    <property type="protein sequence ID" value="RVX22482.1"/>
    <property type="molecule type" value="Genomic_DNA"/>
</dbReference>